<dbReference type="Proteomes" id="UP000314294">
    <property type="component" value="Unassembled WGS sequence"/>
</dbReference>
<comment type="caution">
    <text evidence="2">The sequence shown here is derived from an EMBL/GenBank/DDBJ whole genome shotgun (WGS) entry which is preliminary data.</text>
</comment>
<dbReference type="AlphaFoldDB" id="A0A4Z2GLH8"/>
<feature type="compositionally biased region" description="Basic and acidic residues" evidence="1">
    <location>
        <begin position="1"/>
        <end position="10"/>
    </location>
</feature>
<evidence type="ECO:0000313" key="3">
    <source>
        <dbReference type="Proteomes" id="UP000314294"/>
    </source>
</evidence>
<protein>
    <submittedName>
        <fullName evidence="2">Uncharacterized protein</fullName>
    </submittedName>
</protein>
<gene>
    <name evidence="2" type="ORF">EYF80_035702</name>
</gene>
<sequence length="139" mass="15263">MVSLCEDSHASQENIPASSKIDAPPQVQRAKQRRVLGVLSENEQQGRSSLSQLAFLGCSSASNYDVYVEEACEVVLAASGQEEISNGRYPDVDPAALQHEDLRLLLELSSSELAKIQGRLYTETFGSDFIIFYRCCSSL</sequence>
<reference evidence="2 3" key="1">
    <citation type="submission" date="2019-03" db="EMBL/GenBank/DDBJ databases">
        <title>First draft genome of Liparis tanakae, snailfish: a comprehensive survey of snailfish specific genes.</title>
        <authorList>
            <person name="Kim W."/>
            <person name="Song I."/>
            <person name="Jeong J.-H."/>
            <person name="Kim D."/>
            <person name="Kim S."/>
            <person name="Ryu S."/>
            <person name="Song J.Y."/>
            <person name="Lee S.K."/>
        </authorList>
    </citation>
    <scope>NUCLEOTIDE SEQUENCE [LARGE SCALE GENOMIC DNA]</scope>
    <source>
        <tissue evidence="2">Muscle</tissue>
    </source>
</reference>
<evidence type="ECO:0000313" key="2">
    <source>
        <dbReference type="EMBL" id="TNN54081.1"/>
    </source>
</evidence>
<feature type="region of interest" description="Disordered" evidence="1">
    <location>
        <begin position="1"/>
        <end position="26"/>
    </location>
</feature>
<keyword evidence="3" id="KW-1185">Reference proteome</keyword>
<name>A0A4Z2GLH8_9TELE</name>
<evidence type="ECO:0000256" key="1">
    <source>
        <dbReference type="SAM" id="MobiDB-lite"/>
    </source>
</evidence>
<proteinExistence type="predicted"/>
<accession>A0A4Z2GLH8</accession>
<organism evidence="2 3">
    <name type="scientific">Liparis tanakae</name>
    <name type="common">Tanaka's snailfish</name>
    <dbReference type="NCBI Taxonomy" id="230148"/>
    <lineage>
        <taxon>Eukaryota</taxon>
        <taxon>Metazoa</taxon>
        <taxon>Chordata</taxon>
        <taxon>Craniata</taxon>
        <taxon>Vertebrata</taxon>
        <taxon>Euteleostomi</taxon>
        <taxon>Actinopterygii</taxon>
        <taxon>Neopterygii</taxon>
        <taxon>Teleostei</taxon>
        <taxon>Neoteleostei</taxon>
        <taxon>Acanthomorphata</taxon>
        <taxon>Eupercaria</taxon>
        <taxon>Perciformes</taxon>
        <taxon>Cottioidei</taxon>
        <taxon>Cottales</taxon>
        <taxon>Liparidae</taxon>
        <taxon>Liparis</taxon>
    </lineage>
</organism>
<dbReference type="EMBL" id="SRLO01000496">
    <property type="protein sequence ID" value="TNN54081.1"/>
    <property type="molecule type" value="Genomic_DNA"/>
</dbReference>